<gene>
    <name evidence="1" type="ORF">CVN68_10580</name>
</gene>
<reference evidence="1 2" key="1">
    <citation type="submission" date="2017-11" db="EMBL/GenBank/DDBJ databases">
        <title>Complete genome sequence of Sphingomonas sp. Strain Cra20, a psychrotolerant potential plant growth promoting rhizobacteria.</title>
        <authorList>
            <person name="Luo Y."/>
        </authorList>
    </citation>
    <scope>NUCLEOTIDE SEQUENCE [LARGE SCALE GENOMIC DNA]</scope>
    <source>
        <strain evidence="1 2">Cra20</strain>
    </source>
</reference>
<organism evidence="1 2">
    <name type="scientific">Sphingomonas psychrotolerans</name>
    <dbReference type="NCBI Taxonomy" id="1327635"/>
    <lineage>
        <taxon>Bacteria</taxon>
        <taxon>Pseudomonadati</taxon>
        <taxon>Pseudomonadota</taxon>
        <taxon>Alphaproteobacteria</taxon>
        <taxon>Sphingomonadales</taxon>
        <taxon>Sphingomonadaceae</taxon>
        <taxon>Sphingomonas</taxon>
    </lineage>
</organism>
<evidence type="ECO:0000313" key="1">
    <source>
        <dbReference type="EMBL" id="ATY32372.1"/>
    </source>
</evidence>
<dbReference type="Pfam" id="PF05930">
    <property type="entry name" value="Phage_AlpA"/>
    <property type="match status" value="1"/>
</dbReference>
<dbReference type="InterPro" id="IPR010260">
    <property type="entry name" value="AlpA"/>
</dbReference>
<keyword evidence="2" id="KW-1185">Reference proteome</keyword>
<dbReference type="Gene3D" id="1.10.238.160">
    <property type="match status" value="1"/>
</dbReference>
<dbReference type="RefSeq" id="WP_199560263.1">
    <property type="nucleotide sequence ID" value="NZ_CP024923.1"/>
</dbReference>
<dbReference type="AlphaFoldDB" id="A0A2K8MER7"/>
<protein>
    <submittedName>
        <fullName evidence="1">Uncharacterized protein</fullName>
    </submittedName>
</protein>
<dbReference type="EMBL" id="CP024923">
    <property type="protein sequence ID" value="ATY32372.1"/>
    <property type="molecule type" value="Genomic_DNA"/>
</dbReference>
<name>A0A2K8MER7_9SPHN</name>
<dbReference type="Proteomes" id="UP000229081">
    <property type="component" value="Chromosome"/>
</dbReference>
<proteinExistence type="predicted"/>
<accession>A0A2K8MER7</accession>
<sequence>MQDGTFPSNVKISTRCVRWRGSALAEWQTSHASIAGKRATLQGP</sequence>
<evidence type="ECO:0000313" key="2">
    <source>
        <dbReference type="Proteomes" id="UP000229081"/>
    </source>
</evidence>
<dbReference type="KEGG" id="sphc:CVN68_10580"/>